<evidence type="ECO:0000313" key="2">
    <source>
        <dbReference type="EMBL" id="UXI70502.1"/>
    </source>
</evidence>
<dbReference type="PROSITE" id="PS51257">
    <property type="entry name" value="PROKAR_LIPOPROTEIN"/>
    <property type="match status" value="1"/>
</dbReference>
<evidence type="ECO:0008006" key="4">
    <source>
        <dbReference type="Google" id="ProtNLM"/>
    </source>
</evidence>
<organism evidence="2 3">
    <name type="scientific">Tahibacter amnicola</name>
    <dbReference type="NCBI Taxonomy" id="2976241"/>
    <lineage>
        <taxon>Bacteria</taxon>
        <taxon>Pseudomonadati</taxon>
        <taxon>Pseudomonadota</taxon>
        <taxon>Gammaproteobacteria</taxon>
        <taxon>Lysobacterales</taxon>
        <taxon>Rhodanobacteraceae</taxon>
        <taxon>Tahibacter</taxon>
    </lineage>
</organism>
<sequence>MPLFRKTFSVKTLATAALGALSVLTAPAALSQGCVIARGGGAIAQTTDGSWLAAGHWQVGMAYRWFRSDRHFVGHSEQTHRQREGSEVVNRSHFLDLNLTYAATDRLWITATIPYFASDRSSLYEHDRVHRHHTQSAGLADVRVTGTWWMRDPESAKDMNWAIGVGIKAPTGDYENTDVFQRTNGPTTRYVDSSIQPGDGGWGVVVETQGYWRFAEQWAGYFNGSYLINPAERNRTTNFSVPDAYLARIGVDFMPKELHGFGFSLGGRVEGVPPHDLIGGNGGSRRPGYAISVEPGVQFANESWSAGLTVPVAVDRSRQRTYRAANHGDAAFADYSVNFTINRRF</sequence>
<reference evidence="2" key="1">
    <citation type="submission" date="2022-09" db="EMBL/GenBank/DDBJ databases">
        <title>Tahibacter sp. nov., isolated from a fresh water.</title>
        <authorList>
            <person name="Baek J.H."/>
            <person name="Lee J.K."/>
            <person name="Kim J.M."/>
            <person name="Jeon C.O."/>
        </authorList>
    </citation>
    <scope>NUCLEOTIDE SEQUENCE</scope>
    <source>
        <strain evidence="2">W38</strain>
    </source>
</reference>
<keyword evidence="3" id="KW-1185">Reference proteome</keyword>
<feature type="chain" id="PRO_5045465309" description="Transporter" evidence="1">
    <location>
        <begin position="29"/>
        <end position="345"/>
    </location>
</feature>
<dbReference type="Proteomes" id="UP001064632">
    <property type="component" value="Chromosome"/>
</dbReference>
<name>A0ABY6BL42_9GAMM</name>
<dbReference type="RefSeq" id="WP_261697450.1">
    <property type="nucleotide sequence ID" value="NZ_CP104694.1"/>
</dbReference>
<evidence type="ECO:0000313" key="3">
    <source>
        <dbReference type="Proteomes" id="UP001064632"/>
    </source>
</evidence>
<accession>A0ABY6BL42</accession>
<keyword evidence="1" id="KW-0732">Signal</keyword>
<gene>
    <name evidence="2" type="ORF">N4264_12950</name>
</gene>
<proteinExistence type="predicted"/>
<protein>
    <recommendedName>
        <fullName evidence="4">Transporter</fullName>
    </recommendedName>
</protein>
<evidence type="ECO:0000256" key="1">
    <source>
        <dbReference type="SAM" id="SignalP"/>
    </source>
</evidence>
<feature type="signal peptide" evidence="1">
    <location>
        <begin position="1"/>
        <end position="28"/>
    </location>
</feature>
<dbReference type="EMBL" id="CP104694">
    <property type="protein sequence ID" value="UXI70502.1"/>
    <property type="molecule type" value="Genomic_DNA"/>
</dbReference>